<feature type="domain" description="N-terminal Ras-GEF" evidence="4">
    <location>
        <begin position="918"/>
        <end position="1043"/>
    </location>
</feature>
<reference evidence="5" key="1">
    <citation type="submission" date="2020-04" db="EMBL/GenBank/DDBJ databases">
        <title>Draft genome resource of the tomato pathogen Pseudocercospora fuligena.</title>
        <authorList>
            <person name="Zaccaron A."/>
        </authorList>
    </citation>
    <scope>NUCLEOTIDE SEQUENCE</scope>
    <source>
        <strain evidence="5">PF001</strain>
    </source>
</reference>
<dbReference type="InterPro" id="IPR000651">
    <property type="entry name" value="Ras-like_Gua-exchang_fac_N"/>
</dbReference>
<dbReference type="GO" id="GO:0003924">
    <property type="term" value="F:GTPase activity"/>
    <property type="evidence" value="ECO:0007669"/>
    <property type="project" value="InterPro"/>
</dbReference>
<dbReference type="InterPro" id="IPR001806">
    <property type="entry name" value="Small_GTPase"/>
</dbReference>
<dbReference type="GO" id="GO:0007264">
    <property type="term" value="P:small GTPase-mediated signal transduction"/>
    <property type="evidence" value="ECO:0007669"/>
    <property type="project" value="InterPro"/>
</dbReference>
<evidence type="ECO:0000256" key="2">
    <source>
        <dbReference type="SAM" id="MobiDB-lite"/>
    </source>
</evidence>
<dbReference type="PROSITE" id="PS50009">
    <property type="entry name" value="RASGEF_CAT"/>
    <property type="match status" value="1"/>
</dbReference>
<dbReference type="OrthoDB" id="28357at2759"/>
<keyword evidence="6" id="KW-1185">Reference proteome</keyword>
<dbReference type="SUPFAM" id="SSF48366">
    <property type="entry name" value="Ras GEF"/>
    <property type="match status" value="1"/>
</dbReference>
<dbReference type="InterPro" id="IPR036964">
    <property type="entry name" value="RASGEF_cat_dom_sf"/>
</dbReference>
<dbReference type="Proteomes" id="UP000660729">
    <property type="component" value="Unassembled WGS sequence"/>
</dbReference>
<comment type="caution">
    <text evidence="5">The sequence shown here is derived from an EMBL/GenBank/DDBJ whole genome shotgun (WGS) entry which is preliminary data.</text>
</comment>
<dbReference type="GO" id="GO:0005085">
    <property type="term" value="F:guanyl-nucleotide exchange factor activity"/>
    <property type="evidence" value="ECO:0007669"/>
    <property type="project" value="UniProtKB-KW"/>
</dbReference>
<feature type="compositionally biased region" description="Basic and acidic residues" evidence="2">
    <location>
        <begin position="77"/>
        <end position="87"/>
    </location>
</feature>
<dbReference type="PROSITE" id="PS51419">
    <property type="entry name" value="RAB"/>
    <property type="match status" value="1"/>
</dbReference>
<dbReference type="Gene3D" id="1.10.840.10">
    <property type="entry name" value="Ras guanine-nucleotide exchange factors catalytic domain"/>
    <property type="match status" value="1"/>
</dbReference>
<dbReference type="InterPro" id="IPR027417">
    <property type="entry name" value="P-loop_NTPase"/>
</dbReference>
<dbReference type="Gene3D" id="3.40.50.300">
    <property type="entry name" value="P-loop containing nucleotide triphosphate hydrolases"/>
    <property type="match status" value="1"/>
</dbReference>
<evidence type="ECO:0000256" key="1">
    <source>
        <dbReference type="PROSITE-ProRule" id="PRU00168"/>
    </source>
</evidence>
<dbReference type="PROSITE" id="PS50212">
    <property type="entry name" value="RASGEF_NTER"/>
    <property type="match status" value="1"/>
</dbReference>
<dbReference type="SMART" id="SM00147">
    <property type="entry name" value="RasGEF"/>
    <property type="match status" value="1"/>
</dbReference>
<feature type="compositionally biased region" description="Low complexity" evidence="2">
    <location>
        <begin position="885"/>
        <end position="894"/>
    </location>
</feature>
<proteinExistence type="predicted"/>
<evidence type="ECO:0000259" key="4">
    <source>
        <dbReference type="PROSITE" id="PS50212"/>
    </source>
</evidence>
<dbReference type="GO" id="GO:0005525">
    <property type="term" value="F:GTP binding"/>
    <property type="evidence" value="ECO:0007669"/>
    <property type="project" value="InterPro"/>
</dbReference>
<feature type="compositionally biased region" description="Polar residues" evidence="2">
    <location>
        <begin position="895"/>
        <end position="906"/>
    </location>
</feature>
<dbReference type="SUPFAM" id="SSF52540">
    <property type="entry name" value="P-loop containing nucleoside triphosphate hydrolases"/>
    <property type="match status" value="1"/>
</dbReference>
<dbReference type="Pfam" id="PF00617">
    <property type="entry name" value="RasGEF"/>
    <property type="match status" value="1"/>
</dbReference>
<organism evidence="5 6">
    <name type="scientific">Pseudocercospora fuligena</name>
    <dbReference type="NCBI Taxonomy" id="685502"/>
    <lineage>
        <taxon>Eukaryota</taxon>
        <taxon>Fungi</taxon>
        <taxon>Dikarya</taxon>
        <taxon>Ascomycota</taxon>
        <taxon>Pezizomycotina</taxon>
        <taxon>Dothideomycetes</taxon>
        <taxon>Dothideomycetidae</taxon>
        <taxon>Mycosphaerellales</taxon>
        <taxon>Mycosphaerellaceae</taxon>
        <taxon>Pseudocercospora</taxon>
    </lineage>
</organism>
<dbReference type="CDD" id="cd06224">
    <property type="entry name" value="REM"/>
    <property type="match status" value="1"/>
</dbReference>
<dbReference type="Pfam" id="PF09995">
    <property type="entry name" value="MPAB_Lcp_cat"/>
    <property type="match status" value="1"/>
</dbReference>
<feature type="region of interest" description="Disordered" evidence="2">
    <location>
        <begin position="547"/>
        <end position="608"/>
    </location>
</feature>
<dbReference type="InterPro" id="IPR023578">
    <property type="entry name" value="Ras_GEF_dom_sf"/>
</dbReference>
<keyword evidence="1" id="KW-0344">Guanine-nucleotide releasing factor</keyword>
<dbReference type="SMART" id="SM00229">
    <property type="entry name" value="RasGEFN"/>
    <property type="match status" value="1"/>
</dbReference>
<dbReference type="InterPro" id="IPR037473">
    <property type="entry name" value="Lcp-like"/>
</dbReference>
<sequence length="1401" mass="156227">MAWPNPFRRKTANTRDCWGYTFELTDKHLTPEQCEPLKHSYEVLAEQVLDRLNEISPPQSKQLPRGNSQFTTTANNDTEKREVSEDAPKVPQRDLYAILKEHEGSDELLHRFWNDVNTVPSWVDWEQIQRGQDVFYRYGGAMLTGLAYQSLLGGMGAARVVETLARTGGFSTKVARGRLFETTQHILQCTKSLESMQPGGDGFASTIRVRLLHAAVRQRIMKLRAGRPEYYDVEAWGIPINDLDNLATITTFSASLVWMSLPRQGIFLRKQETIDYIALWRYIGYVIGCPDGHFETPGQAKRMMEALLLYEIDPTPTSKIMANNIIKSLEGQPPGYTSADFLVASARWLNGNDLCDALGLSRPSLYYWALMAGQCLFFCVFTYTYRAIPYLDKRKIETLKSVFYAIIVHSKFGLKGQESTFSFKYVPEYSTITEMASSRMNPHCIWDGSVAIEARRELSKLRKLIPFSILTLIQPVINRFERQAKAKSSDSYAQYYAAGAGRNNHILNANNSSHSGGAGPRRGSKPTLLTASASSAAIAGAANEHAQARPLVKSRAQSSSLLELKRPGRPAGGAAGGDDETAQQERGSASASANARNSANSSSDAVQDDDEVAGAIGAIRHFRPFQNPELSQPLPEINIAIVGSSSVGKSTFVQRALELPALPESQATERRIPIVGDDSIYLVRLLEVPLNEVDIDDDNDDPINWPDTIEDKMMPHVDGVVALYDIQDKSSVEDLPETLNAITKTSIPTVLIANKCDTPTSEREIDPTSFEQAAKRNLGSVPTFQISDSNPEGHKRGLVTLLNAIVQVSQTSPEEHQRSSSAHRRRAHSNAVRSLSPRIPSAGHSRANSEHTGFVDLKHARVDSKFPAYDQGDRLKVPDDQMGSSFLLEESGSEPATTSSRSSFSGDQDRVPGSSPSSTLAESGATFDELVDRLLDQPTSKADLKYTDIFLALYRNFAAPGKLLEAIVQRFDTLEQNASPMIAKSASQLRYLHVLQKWVSGYPGDFAFPKTKRRLQTFATKLSDSRIFAAASREIGLAIDIIAADDDTEWACNDKDRYASGEFSRSSMSSTASTLLDDPEFNFDSTLSGSTLYDEVPIDNLPKLANQQLLYVEQAQRVASGLHPIPRNPLTKIEWRTLMERPDDLIARELTRIDWIMFSSIRPRDLVRHVSLSKEQKNSCRNLAHVNRMIEHFNQLASWVANYVLLRDKPKHRALMLEKFMRIARKLRELNNYNALGAIIAGVKSTSVHRLAQTRELLPPNVGKDWLKLEILMAPSRSHFAYRLAWENSSTERIPYLPLHRRDLATAEEGNKTFVGDEKDGRINWKKFEIMGDVIVSLQRAQGMPYKNLGGLAGNKEIKELILDVKLVKDEEELYERSVACEPPANAATGSAAKFKEFFRR</sequence>
<feature type="region of interest" description="Disordered" evidence="2">
    <location>
        <begin position="56"/>
        <end position="87"/>
    </location>
</feature>
<name>A0A8H6VJF7_9PEZI</name>
<dbReference type="Pfam" id="PF00618">
    <property type="entry name" value="RasGEF_N"/>
    <property type="match status" value="1"/>
</dbReference>
<gene>
    <name evidence="5" type="ORF">HII31_08560</name>
</gene>
<dbReference type="InterPro" id="IPR018713">
    <property type="entry name" value="MPAB/Lcp_cat_dom"/>
</dbReference>
<evidence type="ECO:0000313" key="6">
    <source>
        <dbReference type="Proteomes" id="UP000660729"/>
    </source>
</evidence>
<dbReference type="GO" id="GO:0016491">
    <property type="term" value="F:oxidoreductase activity"/>
    <property type="evidence" value="ECO:0007669"/>
    <property type="project" value="InterPro"/>
</dbReference>
<dbReference type="Pfam" id="PF00071">
    <property type="entry name" value="Ras"/>
    <property type="match status" value="1"/>
</dbReference>
<feature type="region of interest" description="Disordered" evidence="2">
    <location>
        <begin position="507"/>
        <end position="527"/>
    </location>
</feature>
<feature type="region of interest" description="Disordered" evidence="2">
    <location>
        <begin position="810"/>
        <end position="854"/>
    </location>
</feature>
<feature type="compositionally biased region" description="Polar residues" evidence="2">
    <location>
        <begin position="56"/>
        <end position="76"/>
    </location>
</feature>
<feature type="compositionally biased region" description="Low complexity" evidence="2">
    <location>
        <begin position="588"/>
        <end position="603"/>
    </location>
</feature>
<feature type="domain" description="Ras-GEF" evidence="3">
    <location>
        <begin position="1142"/>
        <end position="1384"/>
    </location>
</feature>
<dbReference type="CDD" id="cd00882">
    <property type="entry name" value="Ras_like_GTPase"/>
    <property type="match status" value="1"/>
</dbReference>
<feature type="region of interest" description="Disordered" evidence="2">
    <location>
        <begin position="885"/>
        <end position="922"/>
    </location>
</feature>
<accession>A0A8H6VJF7</accession>
<protein>
    <submittedName>
        <fullName evidence="5">Ras guanine nucleotide exchange factor A</fullName>
    </submittedName>
</protein>
<evidence type="ECO:0000313" key="5">
    <source>
        <dbReference type="EMBL" id="KAF7190229.1"/>
    </source>
</evidence>
<evidence type="ECO:0000259" key="3">
    <source>
        <dbReference type="PROSITE" id="PS50009"/>
    </source>
</evidence>
<dbReference type="InterPro" id="IPR001895">
    <property type="entry name" value="RASGEF_cat_dom"/>
</dbReference>
<dbReference type="Gene3D" id="1.20.870.10">
    <property type="entry name" value="Son of sevenless (SoS) protein Chain: S domain 1"/>
    <property type="match status" value="1"/>
</dbReference>
<dbReference type="PANTHER" id="PTHR37539">
    <property type="entry name" value="SECRETED PROTEIN-RELATED"/>
    <property type="match status" value="1"/>
</dbReference>
<dbReference type="PANTHER" id="PTHR37539:SF1">
    <property type="entry name" value="ER-BOUND OXYGENASE MPAB_MPAB'_RUBBER OXYGENASE CATALYTIC DOMAIN-CONTAINING PROTEIN"/>
    <property type="match status" value="1"/>
</dbReference>
<dbReference type="EMBL" id="JABCIY010000175">
    <property type="protein sequence ID" value="KAF7190229.1"/>
    <property type="molecule type" value="Genomic_DNA"/>
</dbReference>